<keyword evidence="2" id="KW-1185">Reference proteome</keyword>
<evidence type="ECO:0000313" key="1">
    <source>
        <dbReference type="EMBL" id="SMC54606.1"/>
    </source>
</evidence>
<gene>
    <name evidence="1" type="ORF">SAMN06297397_1366</name>
</gene>
<reference evidence="1" key="1">
    <citation type="submission" date="2017-04" db="EMBL/GenBank/DDBJ databases">
        <authorList>
            <person name="Varghese N."/>
            <person name="Submissions S."/>
        </authorList>
    </citation>
    <scope>NUCLEOTIDE SEQUENCE</scope>
    <source>
        <strain evidence="1">WTE2008</strain>
    </source>
</reference>
<dbReference type="Proteomes" id="UP000192328">
    <property type="component" value="Unassembled WGS sequence"/>
</dbReference>
<proteinExistence type="predicted"/>
<dbReference type="EMBL" id="FWXZ01000002">
    <property type="protein sequence ID" value="SMC54606.1"/>
    <property type="molecule type" value="Genomic_DNA"/>
</dbReference>
<protein>
    <submittedName>
        <fullName evidence="1">Uncharacterized protein</fullName>
    </submittedName>
</protein>
<sequence length="374" mass="42035">MPEPFRPNPLRLAFGLMRLPKNADGSIDIPQVCEMADRFIAAGGTYFDTAYVYDGGDSEKAFKAAVADRYPRDTYTLATKIHATIGATDEQSAKQEFRTSLERTGAGFFDYYLLHALQVSTHQKYDDYRLWDFVKDLKEKGLVRHWGFSFHADPALLERLLDAHPDTEFVQLQINYADWENPGVASRRNWEICRERGIPVMIMEPVKGGILADPIPEVRAVFDAYGADVSYASWALRFAAGLEGVHAVLSGMSNLAQMDDNLKTMKDFRPLDEKEMELISLARKALDEDKSIPCTACHYCTKGCPMNIPIPEIFNVINRRKGSPEFRTIREYSIVTAGRGLASDCVSCGRCERACPQGLPVITLLRKCKAELEK</sequence>
<comment type="caution">
    <text evidence="1">The sequence shown here is derived from an EMBL/GenBank/DDBJ whole genome shotgun (WGS) entry which is preliminary data.</text>
</comment>
<organism evidence="1 2">
    <name type="scientific">Aristaeella lactis</name>
    <dbReference type="NCBI Taxonomy" id="3046383"/>
    <lineage>
        <taxon>Bacteria</taxon>
        <taxon>Bacillati</taxon>
        <taxon>Bacillota</taxon>
        <taxon>Clostridia</taxon>
        <taxon>Eubacteriales</taxon>
        <taxon>Aristaeellaceae</taxon>
        <taxon>Aristaeella</taxon>
    </lineage>
</organism>
<accession>A0AC61PKP7</accession>
<evidence type="ECO:0000313" key="2">
    <source>
        <dbReference type="Proteomes" id="UP000192328"/>
    </source>
</evidence>
<name>A0AC61PKP7_9FIRM</name>